<dbReference type="RefSeq" id="WP_067915361.1">
    <property type="nucleotide sequence ID" value="NZ_BSRZ01000013.1"/>
</dbReference>
<organism evidence="8 9">
    <name type="scientific">Actinomadura rubrobrunea</name>
    <dbReference type="NCBI Taxonomy" id="115335"/>
    <lineage>
        <taxon>Bacteria</taxon>
        <taxon>Bacillati</taxon>
        <taxon>Actinomycetota</taxon>
        <taxon>Actinomycetes</taxon>
        <taxon>Streptosporangiales</taxon>
        <taxon>Thermomonosporaceae</taxon>
        <taxon>Actinomadura</taxon>
    </lineage>
</organism>
<dbReference type="InterPro" id="IPR032808">
    <property type="entry name" value="DoxX"/>
</dbReference>
<dbReference type="EMBL" id="BSRZ01000013">
    <property type="protein sequence ID" value="GLW66181.1"/>
    <property type="molecule type" value="Genomic_DNA"/>
</dbReference>
<dbReference type="Proteomes" id="UP001165124">
    <property type="component" value="Unassembled WGS sequence"/>
</dbReference>
<comment type="caution">
    <text evidence="8">The sequence shown here is derived from an EMBL/GenBank/DDBJ whole genome shotgun (WGS) entry which is preliminary data.</text>
</comment>
<dbReference type="PANTHER" id="PTHR33452:SF1">
    <property type="entry name" value="INNER MEMBRANE PROTEIN YPHA-RELATED"/>
    <property type="match status" value="1"/>
</dbReference>
<feature type="transmembrane region" description="Helical" evidence="7">
    <location>
        <begin position="43"/>
        <end position="64"/>
    </location>
</feature>
<gene>
    <name evidence="8" type="ORF">Arub01_44250</name>
</gene>
<evidence type="ECO:0000256" key="6">
    <source>
        <dbReference type="ARBA" id="ARBA00023136"/>
    </source>
</evidence>
<keyword evidence="5 7" id="KW-1133">Transmembrane helix</keyword>
<evidence type="ECO:0000256" key="1">
    <source>
        <dbReference type="ARBA" id="ARBA00004651"/>
    </source>
</evidence>
<comment type="subcellular location">
    <subcellularLocation>
        <location evidence="1">Cell membrane</location>
        <topology evidence="1">Multi-pass membrane protein</topology>
    </subcellularLocation>
</comment>
<keyword evidence="6 7" id="KW-0472">Membrane</keyword>
<reference evidence="8" key="1">
    <citation type="submission" date="2023-02" db="EMBL/GenBank/DDBJ databases">
        <title>Actinomadura rubrobrunea NBRC 14622.</title>
        <authorList>
            <person name="Ichikawa N."/>
            <person name="Sato H."/>
            <person name="Tonouchi N."/>
        </authorList>
    </citation>
    <scope>NUCLEOTIDE SEQUENCE</scope>
    <source>
        <strain evidence="8">NBRC 14622</strain>
    </source>
</reference>
<evidence type="ECO:0000256" key="3">
    <source>
        <dbReference type="ARBA" id="ARBA00022475"/>
    </source>
</evidence>
<accession>A0A9W6UW03</accession>
<evidence type="ECO:0000313" key="8">
    <source>
        <dbReference type="EMBL" id="GLW66181.1"/>
    </source>
</evidence>
<name>A0A9W6UW03_9ACTN</name>
<feature type="transmembrane region" description="Helical" evidence="7">
    <location>
        <begin position="13"/>
        <end position="31"/>
    </location>
</feature>
<dbReference type="AlphaFoldDB" id="A0A9W6UW03"/>
<feature type="transmembrane region" description="Helical" evidence="7">
    <location>
        <begin position="70"/>
        <end position="96"/>
    </location>
</feature>
<keyword evidence="3" id="KW-1003">Cell membrane</keyword>
<dbReference type="InterPro" id="IPR051907">
    <property type="entry name" value="DoxX-like_oxidoreductase"/>
</dbReference>
<dbReference type="PANTHER" id="PTHR33452">
    <property type="entry name" value="OXIDOREDUCTASE CATD-RELATED"/>
    <property type="match status" value="1"/>
</dbReference>
<evidence type="ECO:0000256" key="7">
    <source>
        <dbReference type="SAM" id="Phobius"/>
    </source>
</evidence>
<evidence type="ECO:0008006" key="10">
    <source>
        <dbReference type="Google" id="ProtNLM"/>
    </source>
</evidence>
<dbReference type="Pfam" id="PF07681">
    <property type="entry name" value="DoxX"/>
    <property type="match status" value="1"/>
</dbReference>
<evidence type="ECO:0000313" key="9">
    <source>
        <dbReference type="Proteomes" id="UP001165124"/>
    </source>
</evidence>
<proteinExistence type="inferred from homology"/>
<evidence type="ECO:0000256" key="2">
    <source>
        <dbReference type="ARBA" id="ARBA00006679"/>
    </source>
</evidence>
<sequence length="150" mass="15308">MDPARLLGPLHDVGLLIGRLAIGVIFIAHGWRKLAETGHAGVAAMFDGLGVPLPSAAALFATWVELLGGIALVIGLLVPVAGALLAFDMAGAFWFAHMDKGLFVSEGGFELVLALGATSLLLALTGGGRFGVDAALLGRRRASGRGPART</sequence>
<evidence type="ECO:0000256" key="4">
    <source>
        <dbReference type="ARBA" id="ARBA00022692"/>
    </source>
</evidence>
<protein>
    <recommendedName>
        <fullName evidence="10">DoxX family protein</fullName>
    </recommendedName>
</protein>
<comment type="similarity">
    <text evidence="2">Belongs to the DoxX family.</text>
</comment>
<dbReference type="GO" id="GO:0005886">
    <property type="term" value="C:plasma membrane"/>
    <property type="evidence" value="ECO:0007669"/>
    <property type="project" value="UniProtKB-SubCell"/>
</dbReference>
<evidence type="ECO:0000256" key="5">
    <source>
        <dbReference type="ARBA" id="ARBA00022989"/>
    </source>
</evidence>
<keyword evidence="9" id="KW-1185">Reference proteome</keyword>
<keyword evidence="4 7" id="KW-0812">Transmembrane</keyword>
<feature type="transmembrane region" description="Helical" evidence="7">
    <location>
        <begin position="108"/>
        <end position="127"/>
    </location>
</feature>